<proteinExistence type="predicted"/>
<comment type="caution">
    <text evidence="2">The sequence shown here is derived from an EMBL/GenBank/DDBJ whole genome shotgun (WGS) entry which is preliminary data.</text>
</comment>
<organism evidence="2 3">
    <name type="scientific">Olea europaea subsp. europaea</name>
    <dbReference type="NCBI Taxonomy" id="158383"/>
    <lineage>
        <taxon>Eukaryota</taxon>
        <taxon>Viridiplantae</taxon>
        <taxon>Streptophyta</taxon>
        <taxon>Embryophyta</taxon>
        <taxon>Tracheophyta</taxon>
        <taxon>Spermatophyta</taxon>
        <taxon>Magnoliopsida</taxon>
        <taxon>eudicotyledons</taxon>
        <taxon>Gunneridae</taxon>
        <taxon>Pentapetalae</taxon>
        <taxon>asterids</taxon>
        <taxon>lamiids</taxon>
        <taxon>Lamiales</taxon>
        <taxon>Oleaceae</taxon>
        <taxon>Oleeae</taxon>
        <taxon>Olea</taxon>
    </lineage>
</organism>
<evidence type="ECO:0000313" key="3">
    <source>
        <dbReference type="Proteomes" id="UP000594638"/>
    </source>
</evidence>
<reference evidence="2 3" key="1">
    <citation type="submission" date="2019-12" db="EMBL/GenBank/DDBJ databases">
        <authorList>
            <person name="Alioto T."/>
            <person name="Alioto T."/>
            <person name="Gomez Garrido J."/>
        </authorList>
    </citation>
    <scope>NUCLEOTIDE SEQUENCE [LARGE SCALE GENOMIC DNA]</scope>
</reference>
<keyword evidence="3" id="KW-1185">Reference proteome</keyword>
<evidence type="ECO:0000313" key="2">
    <source>
        <dbReference type="EMBL" id="CAA3022281.1"/>
    </source>
</evidence>
<accession>A0A8S0UWV4</accession>
<feature type="region of interest" description="Disordered" evidence="1">
    <location>
        <begin position="1"/>
        <end position="23"/>
    </location>
</feature>
<dbReference type="Proteomes" id="UP000594638">
    <property type="component" value="Unassembled WGS sequence"/>
</dbReference>
<protein>
    <submittedName>
        <fullName evidence="2">Uncharacterized protein</fullName>
    </submittedName>
</protein>
<name>A0A8S0UWV4_OLEEU</name>
<dbReference type="AlphaFoldDB" id="A0A8S0UWV4"/>
<sequence length="81" mass="8820">MDRPFGPRVTTIHGQPFPHTCGQHNIRSRRHVVARGSCVGGSIVNNRTCMSKMVLANTNLVVVVTPLEVRPILGGDESESK</sequence>
<gene>
    <name evidence="2" type="ORF">OLEA9_A004600</name>
</gene>
<dbReference type="Gramene" id="OE9A004600T1">
    <property type="protein sequence ID" value="OE9A004600C1"/>
    <property type="gene ID" value="OE9A004600"/>
</dbReference>
<dbReference type="EMBL" id="CACTIH010009066">
    <property type="protein sequence ID" value="CAA3022281.1"/>
    <property type="molecule type" value="Genomic_DNA"/>
</dbReference>
<evidence type="ECO:0000256" key="1">
    <source>
        <dbReference type="SAM" id="MobiDB-lite"/>
    </source>
</evidence>